<evidence type="ECO:0000256" key="7">
    <source>
        <dbReference type="ARBA" id="ARBA00022985"/>
    </source>
</evidence>
<evidence type="ECO:0000256" key="13">
    <source>
        <dbReference type="ARBA" id="ARBA00061345"/>
    </source>
</evidence>
<comment type="function">
    <text evidence="11 14">Catalyzes the conversion of UDP-4-keto-arabinose (UDP-Ara4O) to UDP-4-amino-4-deoxy-L-arabinose (UDP-L-Ara4N). The modified arabinose is attached to lipid A and is required for resistance to polymyxin and cationic antimicrobial peptides.</text>
</comment>
<keyword evidence="7 14" id="KW-0448">Lipopolysaccharide biosynthesis</keyword>
<dbReference type="GO" id="GO:0009245">
    <property type="term" value="P:lipid A biosynthetic process"/>
    <property type="evidence" value="ECO:0007669"/>
    <property type="project" value="UniProtKB-KW"/>
</dbReference>
<evidence type="ECO:0000256" key="5">
    <source>
        <dbReference type="ARBA" id="ARBA00022679"/>
    </source>
</evidence>
<sequence>MNQAFLPFSRPSIGEEEIAAVEQVLRSGWITTGPKNQELEQQFAERVGARHAVALSSATGAMHITLLALGIGPGDEVITPSQTWVSTANMICLLGATPVFVDVDPDTLMSDAATIEAAITPRTKAIIPVHYAGAAFDLDPLYALADKHGIAVIEDAAHAAGTTYRGRAIGARGTAIFSFHAIKNMTCAEGAMFVSDDEALANRVRMLKFHGLGVDAYDRLTHGRKPQAQVIEPGFKYNLADMNAAIALVQLQRLDEINAKREVLAKAYLQRLEGLPVQPLLLPQYPQQHAWHLFILRIDAERCGLDREAFMKGLQEQSIGTGIHFIATHLHTYYRQRFPEVQLPHTEWNSARLCSIPLFPDMTLDDVERVTGAIANLLD</sequence>
<evidence type="ECO:0000256" key="11">
    <source>
        <dbReference type="ARBA" id="ARBA00057776"/>
    </source>
</evidence>
<evidence type="ECO:0000256" key="1">
    <source>
        <dbReference type="ARBA" id="ARBA00001933"/>
    </source>
</evidence>
<dbReference type="PANTHER" id="PTHR30244:SF34">
    <property type="entry name" value="DTDP-4-AMINO-4,6-DIDEOXYGALACTOSE TRANSAMINASE"/>
    <property type="match status" value="1"/>
</dbReference>
<dbReference type="AlphaFoldDB" id="A0AAU7X3K5"/>
<evidence type="ECO:0000256" key="6">
    <source>
        <dbReference type="ARBA" id="ARBA00022898"/>
    </source>
</evidence>
<protein>
    <recommendedName>
        <fullName evidence="14">UDP-4-amino-4-deoxy-L-arabinose--oxoglutarate aminotransferase</fullName>
        <ecNumber evidence="14">2.6.1.87</ecNumber>
    </recommendedName>
    <alternativeName>
        <fullName evidence="14">UDP-(beta-L-threo-pentapyranosyl-4''-ulose diphosphate) aminotransferase</fullName>
        <shortName evidence="14">UDP-Ara4O aminotransferase</shortName>
    </alternativeName>
    <alternativeName>
        <fullName evidence="14">UDP-4-amino-4-deoxy-L-arabinose aminotransferase</fullName>
    </alternativeName>
</protein>
<dbReference type="FunFam" id="3.40.640.10:FF:000040">
    <property type="entry name" value="UDP-4-amino-4-deoxy-L-arabinose--oxoglutarate aminotransferase"/>
    <property type="match status" value="1"/>
</dbReference>
<dbReference type="InterPro" id="IPR000653">
    <property type="entry name" value="DegT/StrS_aminotransferase"/>
</dbReference>
<dbReference type="HAMAP" id="MF_01167">
    <property type="entry name" value="ArnB_transfer"/>
    <property type="match status" value="1"/>
</dbReference>
<keyword evidence="9 14" id="KW-0046">Antibiotic resistance</keyword>
<evidence type="ECO:0000256" key="14">
    <source>
        <dbReference type="HAMAP-Rule" id="MF_01167"/>
    </source>
</evidence>
<keyword evidence="3 14" id="KW-0441">Lipid A biosynthesis</keyword>
<dbReference type="CDD" id="cd00616">
    <property type="entry name" value="AHBA_syn"/>
    <property type="match status" value="1"/>
</dbReference>
<feature type="modified residue" description="N6-(pyridoxal phosphate)lysine" evidence="14 16">
    <location>
        <position position="183"/>
    </location>
</feature>
<organism evidence="17">
    <name type="scientific">Pseudomonas sp. W17</name>
    <dbReference type="NCBI Taxonomy" id="3144407"/>
    <lineage>
        <taxon>Bacteria</taxon>
        <taxon>Pseudomonadati</taxon>
        <taxon>Pseudomonadota</taxon>
        <taxon>Gammaproteobacteria</taxon>
        <taxon>Pseudomonadales</taxon>
        <taxon>Pseudomonadaceae</taxon>
        <taxon>Pseudomonas</taxon>
    </lineage>
</organism>
<dbReference type="Pfam" id="PF01041">
    <property type="entry name" value="DegT_DnrJ_EryC1"/>
    <property type="match status" value="1"/>
</dbReference>
<evidence type="ECO:0000256" key="16">
    <source>
        <dbReference type="PIRSR" id="PIRSR000390-2"/>
    </source>
</evidence>
<dbReference type="GO" id="GO:0046677">
    <property type="term" value="P:response to antibiotic"/>
    <property type="evidence" value="ECO:0007669"/>
    <property type="project" value="UniProtKB-KW"/>
</dbReference>
<evidence type="ECO:0000256" key="8">
    <source>
        <dbReference type="ARBA" id="ARBA00023098"/>
    </source>
</evidence>
<feature type="active site" description="Proton acceptor" evidence="15">
    <location>
        <position position="183"/>
    </location>
</feature>
<gene>
    <name evidence="14 17" type="primary">arnB</name>
    <name evidence="17" type="ORF">ABCR88_15885</name>
</gene>
<keyword evidence="4 14" id="KW-0032">Aminotransferase</keyword>
<evidence type="ECO:0000256" key="4">
    <source>
        <dbReference type="ARBA" id="ARBA00022576"/>
    </source>
</evidence>
<dbReference type="GO" id="GO:0099620">
    <property type="term" value="F:UDP-4-amino-4-deoxy-L-arabinose aminotransferase"/>
    <property type="evidence" value="ECO:0007669"/>
    <property type="project" value="UniProtKB-EC"/>
</dbReference>
<evidence type="ECO:0000256" key="10">
    <source>
        <dbReference type="ARBA" id="ARBA00050493"/>
    </source>
</evidence>
<evidence type="ECO:0000256" key="3">
    <source>
        <dbReference type="ARBA" id="ARBA00022556"/>
    </source>
</evidence>
<comment type="catalytic activity">
    <reaction evidence="10 14">
        <text>UDP-4-amino-4-deoxy-beta-L-arabinose + 2-oxoglutarate = UDP-beta-L-threo-pentopyranos-4-ulose + L-glutamate</text>
        <dbReference type="Rhea" id="RHEA:24710"/>
        <dbReference type="ChEBI" id="CHEBI:16810"/>
        <dbReference type="ChEBI" id="CHEBI:29985"/>
        <dbReference type="ChEBI" id="CHEBI:58708"/>
        <dbReference type="ChEBI" id="CHEBI:58710"/>
        <dbReference type="EC" id="2.6.1.87"/>
    </reaction>
</comment>
<dbReference type="PIRSF" id="PIRSF000390">
    <property type="entry name" value="PLP_StrS"/>
    <property type="match status" value="1"/>
</dbReference>
<dbReference type="InterPro" id="IPR015422">
    <property type="entry name" value="PyrdxlP-dep_Trfase_small"/>
</dbReference>
<keyword evidence="8 14" id="KW-0443">Lipid metabolism</keyword>
<evidence type="ECO:0000256" key="12">
    <source>
        <dbReference type="ARBA" id="ARBA00060687"/>
    </source>
</evidence>
<dbReference type="SUPFAM" id="SSF53383">
    <property type="entry name" value="PLP-dependent transferases"/>
    <property type="match status" value="1"/>
</dbReference>
<name>A0AAU7X3K5_9PSED</name>
<keyword evidence="5 14" id="KW-0808">Transferase</keyword>
<dbReference type="InterPro" id="IPR022850">
    <property type="entry name" value="ArnB_NH2Trfase"/>
</dbReference>
<accession>A0AAU7X3K5</accession>
<dbReference type="GO" id="GO:0016020">
    <property type="term" value="C:membrane"/>
    <property type="evidence" value="ECO:0007669"/>
    <property type="project" value="GOC"/>
</dbReference>
<dbReference type="InterPro" id="IPR015421">
    <property type="entry name" value="PyrdxlP-dep_Trfase_major"/>
</dbReference>
<dbReference type="FunFam" id="3.90.1150.10:FF:000030">
    <property type="entry name" value="UDP-4-amino-4-deoxy-L-arabinose--oxoglutarate aminotransferase"/>
    <property type="match status" value="1"/>
</dbReference>
<dbReference type="Gene3D" id="3.40.640.10">
    <property type="entry name" value="Type I PLP-dependent aspartate aminotransferase-like (Major domain)"/>
    <property type="match status" value="1"/>
</dbReference>
<keyword evidence="6 14" id="KW-0663">Pyridoxal phosphate</keyword>
<comment type="pathway">
    <text evidence="14">Bacterial outer membrane biogenesis; lipopolysaccharide biosynthesis.</text>
</comment>
<dbReference type="GO" id="GO:0009103">
    <property type="term" value="P:lipopolysaccharide biosynthetic process"/>
    <property type="evidence" value="ECO:0007669"/>
    <property type="project" value="UniProtKB-UniRule"/>
</dbReference>
<dbReference type="RefSeq" id="WP_350404862.1">
    <property type="nucleotide sequence ID" value="NZ_CP158490.1"/>
</dbReference>
<dbReference type="EMBL" id="CP158490">
    <property type="protein sequence ID" value="XBY27248.1"/>
    <property type="molecule type" value="Genomic_DNA"/>
</dbReference>
<comment type="pathway">
    <text evidence="12 14">Nucleotide-sugar biosynthesis; UDP-4-deoxy-4-formamido-beta-L-arabinose biosynthesis; UDP-4-deoxy-4-formamido-beta-L-arabinose from UDP-alpha-D-glucuronate: step 2/3.</text>
</comment>
<comment type="cofactor">
    <cofactor evidence="1 14">
        <name>pyridoxal 5'-phosphate</name>
        <dbReference type="ChEBI" id="CHEBI:597326"/>
    </cofactor>
</comment>
<reference evidence="17" key="1">
    <citation type="submission" date="2024-06" db="EMBL/GenBank/DDBJ databases">
        <authorList>
            <person name="Wu L."/>
        </authorList>
    </citation>
    <scope>NUCLEOTIDE SEQUENCE</scope>
    <source>
        <strain evidence="17">W17</strain>
    </source>
</reference>
<dbReference type="PANTHER" id="PTHR30244">
    <property type="entry name" value="TRANSAMINASE"/>
    <property type="match status" value="1"/>
</dbReference>
<evidence type="ECO:0000256" key="9">
    <source>
        <dbReference type="ARBA" id="ARBA00023251"/>
    </source>
</evidence>
<evidence type="ECO:0000256" key="2">
    <source>
        <dbReference type="ARBA" id="ARBA00022516"/>
    </source>
</evidence>
<evidence type="ECO:0000256" key="15">
    <source>
        <dbReference type="PIRSR" id="PIRSR000390-1"/>
    </source>
</evidence>
<comment type="similarity">
    <text evidence="13 14">Belongs to the DegT/DnrJ/EryC1 family. ArnB subfamily.</text>
</comment>
<dbReference type="InterPro" id="IPR015424">
    <property type="entry name" value="PyrdxlP-dep_Trfase"/>
</dbReference>
<proteinExistence type="inferred from homology"/>
<dbReference type="GO" id="GO:0030170">
    <property type="term" value="F:pyridoxal phosphate binding"/>
    <property type="evidence" value="ECO:0007669"/>
    <property type="project" value="TreeGrafter"/>
</dbReference>
<dbReference type="NCBIfam" id="NF008658">
    <property type="entry name" value="PRK11658.1"/>
    <property type="match status" value="1"/>
</dbReference>
<dbReference type="Gene3D" id="3.90.1150.10">
    <property type="entry name" value="Aspartate Aminotransferase, domain 1"/>
    <property type="match status" value="1"/>
</dbReference>
<comment type="subunit">
    <text evidence="14">Homodimer.</text>
</comment>
<dbReference type="EC" id="2.6.1.87" evidence="14"/>
<keyword evidence="2 14" id="KW-0444">Lipid biosynthesis</keyword>
<evidence type="ECO:0000313" key="17">
    <source>
        <dbReference type="EMBL" id="XBY27248.1"/>
    </source>
</evidence>